<dbReference type="EMBL" id="JBHUEE010000006">
    <property type="protein sequence ID" value="MFD1718616.1"/>
    <property type="molecule type" value="Genomic_DNA"/>
</dbReference>
<dbReference type="RefSeq" id="WP_388007254.1">
    <property type="nucleotide sequence ID" value="NZ_JBHUEE010000006.1"/>
</dbReference>
<name>A0ABW4L9C6_9MICO</name>
<dbReference type="SUPFAM" id="SSF53850">
    <property type="entry name" value="Periplasmic binding protein-like II"/>
    <property type="match status" value="1"/>
</dbReference>
<keyword evidence="9" id="KW-1185">Reference proteome</keyword>
<evidence type="ECO:0000259" key="7">
    <source>
        <dbReference type="Pfam" id="PF04069"/>
    </source>
</evidence>
<keyword evidence="2" id="KW-0813">Transport</keyword>
<evidence type="ECO:0000256" key="4">
    <source>
        <dbReference type="ARBA" id="ARBA00023136"/>
    </source>
</evidence>
<evidence type="ECO:0000256" key="6">
    <source>
        <dbReference type="SAM" id="SignalP"/>
    </source>
</evidence>
<keyword evidence="3" id="KW-1003">Cell membrane</keyword>
<evidence type="ECO:0000313" key="9">
    <source>
        <dbReference type="Proteomes" id="UP001597277"/>
    </source>
</evidence>
<keyword evidence="6" id="KW-0732">Signal</keyword>
<evidence type="ECO:0000256" key="1">
    <source>
        <dbReference type="ARBA" id="ARBA00004236"/>
    </source>
</evidence>
<feature type="chain" id="PRO_5046873146" evidence="6">
    <location>
        <begin position="29"/>
        <end position="314"/>
    </location>
</feature>
<proteinExistence type="predicted"/>
<dbReference type="Proteomes" id="UP001597277">
    <property type="component" value="Unassembled WGS sequence"/>
</dbReference>
<comment type="caution">
    <text evidence="8">The sequence shown here is derived from an EMBL/GenBank/DDBJ whole genome shotgun (WGS) entry which is preliminary data.</text>
</comment>
<feature type="domain" description="ABC-type glycine betaine transport system substrate-binding" evidence="7">
    <location>
        <begin position="55"/>
        <end position="305"/>
    </location>
</feature>
<feature type="region of interest" description="Disordered" evidence="5">
    <location>
        <begin position="290"/>
        <end position="314"/>
    </location>
</feature>
<evidence type="ECO:0000313" key="8">
    <source>
        <dbReference type="EMBL" id="MFD1718616.1"/>
    </source>
</evidence>
<dbReference type="PANTHER" id="PTHR47737">
    <property type="entry name" value="GLYCINE BETAINE/PROLINE BETAINE TRANSPORT SYSTEM PERMEASE PROTEIN PROW"/>
    <property type="match status" value="1"/>
</dbReference>
<organism evidence="8 9">
    <name type="scientific">Georgenia deserti</name>
    <dbReference type="NCBI Taxonomy" id="2093781"/>
    <lineage>
        <taxon>Bacteria</taxon>
        <taxon>Bacillati</taxon>
        <taxon>Actinomycetota</taxon>
        <taxon>Actinomycetes</taxon>
        <taxon>Micrococcales</taxon>
        <taxon>Bogoriellaceae</taxon>
        <taxon>Georgenia</taxon>
    </lineage>
</organism>
<feature type="compositionally biased region" description="Basic and acidic residues" evidence="5">
    <location>
        <begin position="303"/>
        <end position="314"/>
    </location>
</feature>
<dbReference type="PANTHER" id="PTHR47737:SF1">
    <property type="entry name" value="GLYCINE BETAINE_PROLINE BETAINE TRANSPORT SYSTEM PERMEASE PROTEIN PROW"/>
    <property type="match status" value="1"/>
</dbReference>
<dbReference type="Gene3D" id="3.40.190.10">
    <property type="entry name" value="Periplasmic binding protein-like II"/>
    <property type="match status" value="1"/>
</dbReference>
<keyword evidence="4" id="KW-0472">Membrane</keyword>
<sequence length="314" mass="33644">MRTHRTMSHRRRRTAVVAGAAALGLALAACNDSGGDDTGGGSGDGGDGGDGGGGTITLGYIPSWTDGLSTAYLLDQMLTEAGYTVEHEEINDPGVLYTGLSQGDVDIYPSAWPEVTHASYMEQYSDSIEDIGTYYDNAKLTLAVPEYTDIDSIEELPDNVDMFDGRIVGIEAGAGLTEAVQDNVIPDYGLDEAGFTLETSSTSAMITELEQATNNEEDILVTLWRPFWANAEYPVKDLEDPQGSLGESEGLHFLARDGFSEEFPEVAEWIGGIHLDDDTYGALEQTVAVDNEDDPAAGAETFLEEHPDAVEPLE</sequence>
<feature type="signal peptide" evidence="6">
    <location>
        <begin position="1"/>
        <end position="28"/>
    </location>
</feature>
<dbReference type="Pfam" id="PF04069">
    <property type="entry name" value="OpuAC"/>
    <property type="match status" value="1"/>
</dbReference>
<dbReference type="Gene3D" id="3.40.190.100">
    <property type="entry name" value="Glycine betaine-binding periplasmic protein, domain 2"/>
    <property type="match status" value="1"/>
</dbReference>
<accession>A0ABW4L9C6</accession>
<dbReference type="CDD" id="cd13639">
    <property type="entry name" value="PBP2_OpuAC_like"/>
    <property type="match status" value="1"/>
</dbReference>
<evidence type="ECO:0000256" key="5">
    <source>
        <dbReference type="SAM" id="MobiDB-lite"/>
    </source>
</evidence>
<reference evidence="9" key="1">
    <citation type="journal article" date="2019" name="Int. J. Syst. Evol. Microbiol.">
        <title>The Global Catalogue of Microorganisms (GCM) 10K type strain sequencing project: providing services to taxonomists for standard genome sequencing and annotation.</title>
        <authorList>
            <consortium name="The Broad Institute Genomics Platform"/>
            <consortium name="The Broad Institute Genome Sequencing Center for Infectious Disease"/>
            <person name="Wu L."/>
            <person name="Ma J."/>
        </authorList>
    </citation>
    <scope>NUCLEOTIDE SEQUENCE [LARGE SCALE GENOMIC DNA]</scope>
    <source>
        <strain evidence="9">JCM 17130</strain>
    </source>
</reference>
<evidence type="ECO:0000256" key="3">
    <source>
        <dbReference type="ARBA" id="ARBA00022475"/>
    </source>
</evidence>
<dbReference type="InterPro" id="IPR007210">
    <property type="entry name" value="ABC_Gly_betaine_transp_sub-bd"/>
</dbReference>
<protein>
    <submittedName>
        <fullName evidence="8">Glycine betaine ABC transporter substrate-binding protein</fullName>
    </submittedName>
</protein>
<evidence type="ECO:0000256" key="2">
    <source>
        <dbReference type="ARBA" id="ARBA00022448"/>
    </source>
</evidence>
<dbReference type="PROSITE" id="PS51257">
    <property type="entry name" value="PROKAR_LIPOPROTEIN"/>
    <property type="match status" value="1"/>
</dbReference>
<gene>
    <name evidence="8" type="ORF">ACFSE6_12280</name>
</gene>
<comment type="subcellular location">
    <subcellularLocation>
        <location evidence="1">Cell membrane</location>
    </subcellularLocation>
</comment>